<dbReference type="Proteomes" id="UP000219565">
    <property type="component" value="Unassembled WGS sequence"/>
</dbReference>
<gene>
    <name evidence="2" type="ORF">SAMN04244553_6424</name>
</gene>
<reference evidence="2 3" key="1">
    <citation type="submission" date="2017-09" db="EMBL/GenBank/DDBJ databases">
        <authorList>
            <person name="Ehlers B."/>
            <person name="Leendertz F.H."/>
        </authorList>
    </citation>
    <scope>NUCLEOTIDE SEQUENCE [LARGE SCALE GENOMIC DNA]</scope>
    <source>
        <strain evidence="2 3">DSM 45537</strain>
    </source>
</reference>
<dbReference type="Pfam" id="PF13830">
    <property type="entry name" value="DUF4192"/>
    <property type="match status" value="1"/>
</dbReference>
<evidence type="ECO:0000256" key="1">
    <source>
        <dbReference type="SAM" id="MobiDB-lite"/>
    </source>
</evidence>
<dbReference type="OrthoDB" id="3264463at2"/>
<dbReference type="EMBL" id="OBEG01000008">
    <property type="protein sequence ID" value="SNY89412.1"/>
    <property type="molecule type" value="Genomic_DNA"/>
</dbReference>
<feature type="region of interest" description="Disordered" evidence="1">
    <location>
        <begin position="1"/>
        <end position="78"/>
    </location>
</feature>
<evidence type="ECO:0008006" key="4">
    <source>
        <dbReference type="Google" id="ProtNLM"/>
    </source>
</evidence>
<evidence type="ECO:0000313" key="3">
    <source>
        <dbReference type="Proteomes" id="UP000219565"/>
    </source>
</evidence>
<keyword evidence="3" id="KW-1185">Reference proteome</keyword>
<accession>A0A285LWX2</accession>
<name>A0A285LWX2_9NOCA</name>
<dbReference type="STRING" id="1379680.GCA_001612615_00843"/>
<dbReference type="RefSeq" id="WP_097248094.1">
    <property type="nucleotide sequence ID" value="NZ_OBEG01000008.1"/>
</dbReference>
<sequence length="454" mass="47772">MTTSANPPLGAGARRGGEGSEPVDPPGRYPGDPTRAEHPPGPHRRPPRQRLCLRPSTVGSRTRRTGNDDDPAPSAVFAQPSPLYRAGYSAKPLRVDDPGELIAALPAMVGFYPHRSLVVAVLGPAEPGASHGIAAVLRFDLEPVGPRRGLVGSFADLIGQICAAERATETLAVVVDDRLGGPLGKAGRGRRGSPPEALIAALAKRLGADGIRVGGAWAVPAIEEDRPWWSLLDGSDRGTVPDPSASTVALAHVLDGRPILGSRSELTERVAEDTALCAEVGVQLDSAVAVARDRFARAVRHDDVTGYRRRALEHVLWQVANIESGAVLAAPEIAEVVAALRDRVVRDAMFALAASDHAAAAERLWLTLVRGLPSGRDRAEVAALLGYSAYFRGDGPFAGIALEAALEADPGNAMAILLETSLRAGMRPEQLRRLARSGYDAAAWLGVDLGPVVR</sequence>
<proteinExistence type="predicted"/>
<evidence type="ECO:0000313" key="2">
    <source>
        <dbReference type="EMBL" id="SNY89412.1"/>
    </source>
</evidence>
<dbReference type="InterPro" id="IPR025447">
    <property type="entry name" value="DUF4192"/>
</dbReference>
<protein>
    <recommendedName>
        <fullName evidence="4">DUF4192 domain-containing protein</fullName>
    </recommendedName>
</protein>
<dbReference type="AlphaFoldDB" id="A0A285LWX2"/>
<organism evidence="2 3">
    <name type="scientific">Nocardia amikacinitolerans</name>
    <dbReference type="NCBI Taxonomy" id="756689"/>
    <lineage>
        <taxon>Bacteria</taxon>
        <taxon>Bacillati</taxon>
        <taxon>Actinomycetota</taxon>
        <taxon>Actinomycetes</taxon>
        <taxon>Mycobacteriales</taxon>
        <taxon>Nocardiaceae</taxon>
        <taxon>Nocardia</taxon>
    </lineage>
</organism>